<dbReference type="Pfam" id="PF00398">
    <property type="entry name" value="RrnaAD"/>
    <property type="match status" value="1"/>
</dbReference>
<name>A0AAD1REI7_PELCU</name>
<feature type="binding site" evidence="11">
    <location>
        <position position="209"/>
    </location>
    <ligand>
        <name>S-adenosyl-L-methionine</name>
        <dbReference type="ChEBI" id="CHEBI:59789"/>
    </ligand>
</feature>
<reference evidence="13" key="1">
    <citation type="submission" date="2022-03" db="EMBL/GenBank/DDBJ databases">
        <authorList>
            <person name="Alioto T."/>
            <person name="Alioto T."/>
            <person name="Gomez Garrido J."/>
        </authorList>
    </citation>
    <scope>NUCLEOTIDE SEQUENCE</scope>
</reference>
<feature type="binding site" evidence="11">
    <location>
        <position position="183"/>
    </location>
    <ligand>
        <name>S-adenosyl-L-methionine</name>
        <dbReference type="ChEBI" id="CHEBI:59789"/>
    </ligand>
</feature>
<dbReference type="Proteomes" id="UP001295444">
    <property type="component" value="Chromosome 02"/>
</dbReference>
<dbReference type="AlphaFoldDB" id="A0AAD1REI7"/>
<dbReference type="InterPro" id="IPR001737">
    <property type="entry name" value="KsgA/Erm"/>
</dbReference>
<dbReference type="InterPro" id="IPR029063">
    <property type="entry name" value="SAM-dependent_MTases_sf"/>
</dbReference>
<evidence type="ECO:0000256" key="2">
    <source>
        <dbReference type="ARBA" id="ARBA00022552"/>
    </source>
</evidence>
<keyword evidence="10" id="KW-0804">Transcription</keyword>
<dbReference type="EMBL" id="OW240913">
    <property type="protein sequence ID" value="CAH2249961.1"/>
    <property type="molecule type" value="Genomic_DNA"/>
</dbReference>
<evidence type="ECO:0000256" key="11">
    <source>
        <dbReference type="PROSITE-ProRule" id="PRU01026"/>
    </source>
</evidence>
<evidence type="ECO:0000256" key="4">
    <source>
        <dbReference type="ARBA" id="ARBA00022679"/>
    </source>
</evidence>
<evidence type="ECO:0000256" key="9">
    <source>
        <dbReference type="ARBA" id="ARBA00023128"/>
    </source>
</evidence>
<keyword evidence="6 11" id="KW-0694">RNA-binding</keyword>
<dbReference type="GO" id="GO:0005759">
    <property type="term" value="C:mitochondrial matrix"/>
    <property type="evidence" value="ECO:0007669"/>
    <property type="project" value="TreeGrafter"/>
</dbReference>
<keyword evidence="8" id="KW-0805">Transcription regulation</keyword>
<evidence type="ECO:0000256" key="8">
    <source>
        <dbReference type="ARBA" id="ARBA00023015"/>
    </source>
</evidence>
<dbReference type="GO" id="GO:0000179">
    <property type="term" value="F:rRNA (adenine-N6,N6-)-dimethyltransferase activity"/>
    <property type="evidence" value="ECO:0007669"/>
    <property type="project" value="UniProtKB-UniRule"/>
</dbReference>
<keyword evidence="4 11" id="KW-0808">Transferase</keyword>
<evidence type="ECO:0000256" key="6">
    <source>
        <dbReference type="ARBA" id="ARBA00022884"/>
    </source>
</evidence>
<dbReference type="GO" id="GO:0034246">
    <property type="term" value="F:mitochondrial transcription factor activity"/>
    <property type="evidence" value="ECO:0007669"/>
    <property type="project" value="TreeGrafter"/>
</dbReference>
<comment type="subcellular location">
    <subcellularLocation>
        <location evidence="1">Mitochondrion</location>
    </subcellularLocation>
</comment>
<evidence type="ECO:0000256" key="1">
    <source>
        <dbReference type="ARBA" id="ARBA00004173"/>
    </source>
</evidence>
<sequence>MLSAPEPEVVMQVLRSNAGLKGDWGPAKIRQELSYLKGLFHPHKMSSLSGARLGLCVLRSGPQAGASLFCCYRQCSKMKRLALIPKCIVHNLCSRGMSAIAGQKQRDSWEIDLMDLSNELKLANSSRPFRRFITDPGLAKTVLKCLQPWECGAKEPLVMEFNPGPGVVTRTLLDAGVKVVALESQATFLPTLEQLRNNTDGQLRVVHCDFFKLDPLGEGSMQPPVMYSETLFKQLGISKVPWTSDVPLKVFGIFFQKIESKFIWKHIYSIYEKRSIYRYGRIELNLFMSEKQYKKLICPPGDMRNYQALGVLCQAAYDIQLLHMEPWSSFFTPSKFRETSGAKSVTIPNDHMCLVRLTPRKNLFGKQFKVLNSTTFILMVRQLLCKRKGKLLDWLNSWDPVNGQALMKELDIPENITTGNVNPDQYKRLFEAMEQSDTLGKSWIFNEVLENTNGL</sequence>
<keyword evidence="9" id="KW-0496">Mitochondrion</keyword>
<evidence type="ECO:0000313" key="13">
    <source>
        <dbReference type="EMBL" id="CAH2249961.1"/>
    </source>
</evidence>
<evidence type="ECO:0000313" key="14">
    <source>
        <dbReference type="Proteomes" id="UP001295444"/>
    </source>
</evidence>
<dbReference type="GO" id="GO:0003723">
    <property type="term" value="F:RNA binding"/>
    <property type="evidence" value="ECO:0007669"/>
    <property type="project" value="UniProtKB-UniRule"/>
</dbReference>
<evidence type="ECO:0000256" key="10">
    <source>
        <dbReference type="ARBA" id="ARBA00023163"/>
    </source>
</evidence>
<dbReference type="GO" id="GO:0006391">
    <property type="term" value="P:transcription initiation at mitochondrial promoter"/>
    <property type="evidence" value="ECO:0007669"/>
    <property type="project" value="TreeGrafter"/>
</dbReference>
<dbReference type="PANTHER" id="PTHR11727">
    <property type="entry name" value="DIMETHYLADENOSINE TRANSFERASE"/>
    <property type="match status" value="1"/>
</dbReference>
<keyword evidence="7" id="KW-0809">Transit peptide</keyword>
<dbReference type="PROSITE" id="PS51689">
    <property type="entry name" value="SAM_RNA_A_N6_MT"/>
    <property type="match status" value="1"/>
</dbReference>
<evidence type="ECO:0000256" key="7">
    <source>
        <dbReference type="ARBA" id="ARBA00022946"/>
    </source>
</evidence>
<organism evidence="13 14">
    <name type="scientific">Pelobates cultripes</name>
    <name type="common">Western spadefoot toad</name>
    <dbReference type="NCBI Taxonomy" id="61616"/>
    <lineage>
        <taxon>Eukaryota</taxon>
        <taxon>Metazoa</taxon>
        <taxon>Chordata</taxon>
        <taxon>Craniata</taxon>
        <taxon>Vertebrata</taxon>
        <taxon>Euteleostomi</taxon>
        <taxon>Amphibia</taxon>
        <taxon>Batrachia</taxon>
        <taxon>Anura</taxon>
        <taxon>Pelobatoidea</taxon>
        <taxon>Pelobatidae</taxon>
        <taxon>Pelobates</taxon>
    </lineage>
</organism>
<keyword evidence="14" id="KW-1185">Reference proteome</keyword>
<evidence type="ECO:0000256" key="3">
    <source>
        <dbReference type="ARBA" id="ARBA00022603"/>
    </source>
</evidence>
<keyword evidence="5 11" id="KW-0949">S-adenosyl-L-methionine</keyword>
<accession>A0AAD1REI7</accession>
<comment type="caution">
    <text evidence="11">Lacks conserved residue(s) required for the propagation of feature annotation.</text>
</comment>
<keyword evidence="3 11" id="KW-0489">Methyltransferase</keyword>
<dbReference type="PANTHER" id="PTHR11727:SF13">
    <property type="entry name" value="DIMETHYLADENOSINE TRANSFERASE 2, MITOCHONDRIAL"/>
    <property type="match status" value="1"/>
</dbReference>
<evidence type="ECO:0000256" key="12">
    <source>
        <dbReference type="RuleBase" id="RU362106"/>
    </source>
</evidence>
<gene>
    <name evidence="13" type="ORF">PECUL_23A060834</name>
</gene>
<comment type="similarity">
    <text evidence="11 12">Belongs to the class I-like SAM-binding methyltransferase superfamily. rRNA adenine N(6)-methyltransferase family.</text>
</comment>
<evidence type="ECO:0000256" key="5">
    <source>
        <dbReference type="ARBA" id="ARBA00022691"/>
    </source>
</evidence>
<proteinExistence type="inferred from homology"/>
<dbReference type="EC" id="2.1.1.-" evidence="12"/>
<feature type="binding site" evidence="11">
    <location>
        <position position="133"/>
    </location>
    <ligand>
        <name>S-adenosyl-L-methionine</name>
        <dbReference type="ChEBI" id="CHEBI:59789"/>
    </ligand>
</feature>
<keyword evidence="2 12" id="KW-0698">rRNA processing</keyword>
<protein>
    <recommendedName>
        <fullName evidence="12">rRNA adenine N(6)-methyltransferase</fullName>
        <ecNumber evidence="12">2.1.1.-</ecNumber>
    </recommendedName>
</protein>
<dbReference type="SUPFAM" id="SSF53335">
    <property type="entry name" value="S-adenosyl-L-methionine-dependent methyltransferases"/>
    <property type="match status" value="1"/>
</dbReference>
<dbReference type="Gene3D" id="3.40.50.150">
    <property type="entry name" value="Vaccinia Virus protein VP39"/>
    <property type="match status" value="1"/>
</dbReference>